<dbReference type="InterPro" id="IPR029039">
    <property type="entry name" value="Flavoprotein-like_sf"/>
</dbReference>
<proteinExistence type="predicted"/>
<dbReference type="GO" id="GO:0016491">
    <property type="term" value="F:oxidoreductase activity"/>
    <property type="evidence" value="ECO:0007669"/>
    <property type="project" value="InterPro"/>
</dbReference>
<comment type="caution">
    <text evidence="2">The sequence shown here is derived from an EMBL/GenBank/DDBJ whole genome shotgun (WGS) entry which is preliminary data.</text>
</comment>
<feature type="domain" description="NADPH-dependent FMN reductase-like" evidence="1">
    <location>
        <begin position="7"/>
        <end position="135"/>
    </location>
</feature>
<dbReference type="PANTHER" id="PTHR30543:SF21">
    <property type="entry name" value="NAD(P)H-DEPENDENT FMN REDUCTASE LOT6"/>
    <property type="match status" value="1"/>
</dbReference>
<evidence type="ECO:0000259" key="1">
    <source>
        <dbReference type="Pfam" id="PF03358"/>
    </source>
</evidence>
<protein>
    <submittedName>
        <fullName evidence="2">NADPH-dependent oxidoreductase</fullName>
    </submittedName>
</protein>
<organism evidence="2 3">
    <name type="scientific">Sphingomonas cavernae</name>
    <dbReference type="NCBI Taxonomy" id="2320861"/>
    <lineage>
        <taxon>Bacteria</taxon>
        <taxon>Pseudomonadati</taxon>
        <taxon>Pseudomonadota</taxon>
        <taxon>Alphaproteobacteria</taxon>
        <taxon>Sphingomonadales</taxon>
        <taxon>Sphingomonadaceae</taxon>
        <taxon>Sphingomonas</taxon>
    </lineage>
</organism>
<name>A0A418WQN5_9SPHN</name>
<dbReference type="AlphaFoldDB" id="A0A418WQN5"/>
<dbReference type="InterPro" id="IPR005025">
    <property type="entry name" value="FMN_Rdtase-like_dom"/>
</dbReference>
<gene>
    <name evidence="2" type="ORF">D3876_04400</name>
</gene>
<dbReference type="SUPFAM" id="SSF52218">
    <property type="entry name" value="Flavoproteins"/>
    <property type="match status" value="1"/>
</dbReference>
<dbReference type="GO" id="GO:0005829">
    <property type="term" value="C:cytosol"/>
    <property type="evidence" value="ECO:0007669"/>
    <property type="project" value="TreeGrafter"/>
</dbReference>
<dbReference type="EMBL" id="QYUM01000002">
    <property type="protein sequence ID" value="RJF93564.1"/>
    <property type="molecule type" value="Genomic_DNA"/>
</dbReference>
<dbReference type="Gene3D" id="3.40.50.360">
    <property type="match status" value="1"/>
</dbReference>
<sequence length="181" mass="19659">MHSTLDIALIYGSTREARLCDTVVRWAAGEIAARRDIALEIIDPREDVAGSDTLGARIEAADGYIVVTPEYNHGYPAALKALLDSADEQWSAKPVAFISYGGVSGGLRAVEQLRLVCAELNMVTVREQLSFANVWEQFGANGALYEPDRARRALAAMLDALGWWGSVLRDARATLPRARAA</sequence>
<dbReference type="Pfam" id="PF03358">
    <property type="entry name" value="FMN_red"/>
    <property type="match status" value="1"/>
</dbReference>
<dbReference type="Proteomes" id="UP000286100">
    <property type="component" value="Unassembled WGS sequence"/>
</dbReference>
<keyword evidence="3" id="KW-1185">Reference proteome</keyword>
<evidence type="ECO:0000313" key="3">
    <source>
        <dbReference type="Proteomes" id="UP000286100"/>
    </source>
</evidence>
<dbReference type="RefSeq" id="WP_119759874.1">
    <property type="nucleotide sequence ID" value="NZ_QYUM01000002.1"/>
</dbReference>
<dbReference type="OrthoDB" id="9812295at2"/>
<evidence type="ECO:0000313" key="2">
    <source>
        <dbReference type="EMBL" id="RJF93564.1"/>
    </source>
</evidence>
<dbReference type="PANTHER" id="PTHR30543">
    <property type="entry name" value="CHROMATE REDUCTASE"/>
    <property type="match status" value="1"/>
</dbReference>
<accession>A0A418WQN5</accession>
<dbReference type="GO" id="GO:0010181">
    <property type="term" value="F:FMN binding"/>
    <property type="evidence" value="ECO:0007669"/>
    <property type="project" value="TreeGrafter"/>
</dbReference>
<reference evidence="2 3" key="1">
    <citation type="submission" date="2018-09" db="EMBL/GenBank/DDBJ databases">
        <authorList>
            <person name="Zhu H."/>
        </authorList>
    </citation>
    <scope>NUCLEOTIDE SEQUENCE [LARGE SCALE GENOMIC DNA]</scope>
    <source>
        <strain evidence="2 3">K2R01-6</strain>
    </source>
</reference>
<dbReference type="InterPro" id="IPR050712">
    <property type="entry name" value="NAD(P)H-dep_reductase"/>
</dbReference>